<dbReference type="EMBL" id="LAZR01000206">
    <property type="protein sequence ID" value="KKN82079.1"/>
    <property type="molecule type" value="Genomic_DNA"/>
</dbReference>
<comment type="caution">
    <text evidence="1">The sequence shown here is derived from an EMBL/GenBank/DDBJ whole genome shotgun (WGS) entry which is preliminary data.</text>
</comment>
<gene>
    <name evidence="1" type="ORF">LCGC14_0313460</name>
</gene>
<organism evidence="1">
    <name type="scientific">marine sediment metagenome</name>
    <dbReference type="NCBI Taxonomy" id="412755"/>
    <lineage>
        <taxon>unclassified sequences</taxon>
        <taxon>metagenomes</taxon>
        <taxon>ecological metagenomes</taxon>
    </lineage>
</organism>
<sequence>MSILAIYEKIQELAAASSGIASAPTVVPASLNSVSLPMAICIPGEADWGPQAVGLKRHDRTYRILVYVKPLPQGIGIDEGFQEVLPILQAMGDTFNGNLSLDNTVDHIRDIHDSGVRGDMEYAGFTYHGFELSFEVTDKTT</sequence>
<name>A0A0F9TRW4_9ZZZZ</name>
<dbReference type="AlphaFoldDB" id="A0A0F9TRW4"/>
<protein>
    <submittedName>
        <fullName evidence="1">Uncharacterized protein</fullName>
    </submittedName>
</protein>
<reference evidence="1" key="1">
    <citation type="journal article" date="2015" name="Nature">
        <title>Complex archaea that bridge the gap between prokaryotes and eukaryotes.</title>
        <authorList>
            <person name="Spang A."/>
            <person name="Saw J.H."/>
            <person name="Jorgensen S.L."/>
            <person name="Zaremba-Niedzwiedzka K."/>
            <person name="Martijn J."/>
            <person name="Lind A.E."/>
            <person name="van Eijk R."/>
            <person name="Schleper C."/>
            <person name="Guy L."/>
            <person name="Ettema T.J."/>
        </authorList>
    </citation>
    <scope>NUCLEOTIDE SEQUENCE</scope>
</reference>
<proteinExistence type="predicted"/>
<accession>A0A0F9TRW4</accession>
<evidence type="ECO:0000313" key="1">
    <source>
        <dbReference type="EMBL" id="KKN82079.1"/>
    </source>
</evidence>